<keyword evidence="2" id="KW-1185">Reference proteome</keyword>
<dbReference type="Pfam" id="PF05594">
    <property type="entry name" value="Fil_haemagg"/>
    <property type="match status" value="1"/>
</dbReference>
<gene>
    <name evidence="1" type="ORF">MB824_08265</name>
</gene>
<feature type="non-terminal residue" evidence="1">
    <location>
        <position position="94"/>
    </location>
</feature>
<dbReference type="RefSeq" id="WP_238747981.1">
    <property type="nucleotide sequence ID" value="NZ_JAKOOW010000027.1"/>
</dbReference>
<dbReference type="EMBL" id="JAKOOW010000027">
    <property type="protein sequence ID" value="MCG6504490.1"/>
    <property type="molecule type" value="Genomic_DNA"/>
</dbReference>
<proteinExistence type="predicted"/>
<protein>
    <recommendedName>
        <fullName evidence="3">Filamentous hemagglutinin</fullName>
    </recommendedName>
</protein>
<reference evidence="1 2" key="1">
    <citation type="submission" date="2022-02" db="EMBL/GenBank/DDBJ databases">
        <title>Genome sequence data of Kingella unionensis sp. nov. strain CICC 24913 (CCUG 75125).</title>
        <authorList>
            <person name="Xiao M."/>
        </authorList>
    </citation>
    <scope>NUCLEOTIDE SEQUENCE [LARGE SCALE GENOMIC DNA]</scope>
    <source>
        <strain evidence="1 2">CICC 24913</strain>
    </source>
</reference>
<evidence type="ECO:0008006" key="3">
    <source>
        <dbReference type="Google" id="ProtNLM"/>
    </source>
</evidence>
<dbReference type="InterPro" id="IPR010069">
    <property type="entry name" value="CdiA_FHA1_rpt"/>
</dbReference>
<dbReference type="InterPro" id="IPR008619">
    <property type="entry name" value="Filamentous_hemagglutn_rpt"/>
</dbReference>
<evidence type="ECO:0000313" key="1">
    <source>
        <dbReference type="EMBL" id="MCG6504490.1"/>
    </source>
</evidence>
<dbReference type="NCBIfam" id="TIGR01731">
    <property type="entry name" value="fil_hemag_20aa"/>
    <property type="match status" value="3"/>
</dbReference>
<organism evidence="1 2">
    <name type="scientific">Kingella pumchi</name>
    <dbReference type="NCBI Taxonomy" id="2779506"/>
    <lineage>
        <taxon>Bacteria</taxon>
        <taxon>Pseudomonadati</taxon>
        <taxon>Pseudomonadota</taxon>
        <taxon>Betaproteobacteria</taxon>
        <taxon>Neisseriales</taxon>
        <taxon>Neisseriaceae</taxon>
        <taxon>Kingella</taxon>
    </lineage>
</organism>
<evidence type="ECO:0000313" key="2">
    <source>
        <dbReference type="Proteomes" id="UP001298424"/>
    </source>
</evidence>
<comment type="caution">
    <text evidence="1">The sequence shown here is derived from an EMBL/GenBank/DDBJ whole genome shotgun (WGS) entry which is preliminary data.</text>
</comment>
<name>A0ABS9NPR3_9NEIS</name>
<accession>A0ABS9NPR3</accession>
<sequence>GKIYAGAGGVTLSADGQLANSGTVAAQDGGTLSLNAGQTDNSGTLYAHGTSSIDSTSSLNNSGRILSTSENRIRSAHIGNSGQIDGGRLDIAAP</sequence>
<feature type="non-terminal residue" evidence="1">
    <location>
        <position position="1"/>
    </location>
</feature>
<dbReference type="Proteomes" id="UP001298424">
    <property type="component" value="Unassembled WGS sequence"/>
</dbReference>